<evidence type="ECO:0000313" key="5">
    <source>
        <dbReference type="Proteomes" id="UP000663828"/>
    </source>
</evidence>
<dbReference type="Pfam" id="PF15499">
    <property type="entry name" value="Peptidase_C98"/>
    <property type="match status" value="1"/>
</dbReference>
<keyword evidence="5" id="KW-1185">Reference proteome</keyword>
<dbReference type="Proteomes" id="UP000663828">
    <property type="component" value="Unassembled WGS sequence"/>
</dbReference>
<feature type="compositionally biased region" description="Low complexity" evidence="1">
    <location>
        <begin position="427"/>
        <end position="448"/>
    </location>
</feature>
<dbReference type="Proteomes" id="UP000663852">
    <property type="component" value="Unassembled WGS sequence"/>
</dbReference>
<gene>
    <name evidence="3" type="ORF">EDS130_LOCUS12238</name>
    <name evidence="4" type="ORF">XAT740_LOCUS28154</name>
</gene>
<proteinExistence type="predicted"/>
<reference evidence="3" key="1">
    <citation type="submission" date="2021-02" db="EMBL/GenBank/DDBJ databases">
        <authorList>
            <person name="Nowell W R."/>
        </authorList>
    </citation>
    <scope>NUCLEOTIDE SEQUENCE</scope>
</reference>
<evidence type="ECO:0000256" key="1">
    <source>
        <dbReference type="SAM" id="MobiDB-lite"/>
    </source>
</evidence>
<evidence type="ECO:0000313" key="4">
    <source>
        <dbReference type="EMBL" id="CAF1287540.1"/>
    </source>
</evidence>
<organism evidence="3 6">
    <name type="scientific">Adineta ricciae</name>
    <name type="common">Rotifer</name>
    <dbReference type="NCBI Taxonomy" id="249248"/>
    <lineage>
        <taxon>Eukaryota</taxon>
        <taxon>Metazoa</taxon>
        <taxon>Spiralia</taxon>
        <taxon>Gnathifera</taxon>
        <taxon>Rotifera</taxon>
        <taxon>Eurotatoria</taxon>
        <taxon>Bdelloidea</taxon>
        <taxon>Adinetida</taxon>
        <taxon>Adinetidae</taxon>
        <taxon>Adineta</taxon>
    </lineage>
</organism>
<feature type="region of interest" description="Disordered" evidence="1">
    <location>
        <begin position="263"/>
        <end position="313"/>
    </location>
</feature>
<dbReference type="InterPro" id="IPR028890">
    <property type="entry name" value="Peptidase_C98"/>
</dbReference>
<dbReference type="EMBL" id="CAJNOR010002391">
    <property type="protein sequence ID" value="CAF1287540.1"/>
    <property type="molecule type" value="Genomic_DNA"/>
</dbReference>
<comment type="caution">
    <text evidence="3">The sequence shown here is derived from an EMBL/GenBank/DDBJ whole genome shotgun (WGS) entry which is preliminary data.</text>
</comment>
<protein>
    <recommendedName>
        <fullName evidence="2">Ubiquitin-specific peptidase-like SUMO isopeptidase domain-containing protein</fullName>
    </recommendedName>
</protein>
<feature type="compositionally biased region" description="Polar residues" evidence="1">
    <location>
        <begin position="263"/>
        <end position="275"/>
    </location>
</feature>
<accession>A0A814CZQ9</accession>
<feature type="region of interest" description="Disordered" evidence="1">
    <location>
        <begin position="420"/>
        <end position="473"/>
    </location>
</feature>
<dbReference type="GO" id="GO:0032183">
    <property type="term" value="F:SUMO binding"/>
    <property type="evidence" value="ECO:0007669"/>
    <property type="project" value="InterPro"/>
</dbReference>
<sequence length="473" mass="52433">MSTTPNESIWSSMIAARQLSVTFYTLSTCLTDLLHRYNESALSQANKTLSSALLHNLDQTLFSTSSNSSKLFDEYSNILQNTLKQNSLHTNVIQNVRRLFRSDACLKELFTTELNEHCQCQECDCTISNSITDFIHDVGEIKPTLLIQPCQTSCACFRCGDQNQLKTITFKQSSPCLALTVNRLNITPTEQLTNAQGAVYELVYIIELDSASRTIINVYLRKDNEFVKVDGSDVSSRSTTINSQGKFLTLWLITRSAASVVESSQPTNTLQTHTYLSPPQSASSSSQLASNSQTTTETSIPDQNTNVNNFDDFFASHPPLNADVGNEDEVQFWNSVSEQSATTISEDLSIMNDPVSEQSATTISEDLSITNDPVSDIYLTLLHSSTKESAPIESQADHDRAVNSLASDVLWPLIVERTKRRSEKKTSSSSTATTIRSISSNSSTTSSTFEKNRAYKQLPSISRLRRPHPYTTT</sequence>
<feature type="compositionally biased region" description="Low complexity" evidence="1">
    <location>
        <begin position="276"/>
        <end position="290"/>
    </location>
</feature>
<evidence type="ECO:0000259" key="2">
    <source>
        <dbReference type="Pfam" id="PF15499"/>
    </source>
</evidence>
<dbReference type="EMBL" id="CAJNOJ010000046">
    <property type="protein sequence ID" value="CAF0949123.1"/>
    <property type="molecule type" value="Genomic_DNA"/>
</dbReference>
<name>A0A814CZQ9_ADIRI</name>
<feature type="compositionally biased region" description="Polar residues" evidence="1">
    <location>
        <begin position="291"/>
        <end position="309"/>
    </location>
</feature>
<dbReference type="OrthoDB" id="10039871at2759"/>
<evidence type="ECO:0000313" key="3">
    <source>
        <dbReference type="EMBL" id="CAF0949123.1"/>
    </source>
</evidence>
<feature type="domain" description="Ubiquitin-specific peptidase-like SUMO isopeptidase" evidence="2">
    <location>
        <begin position="27"/>
        <end position="231"/>
    </location>
</feature>
<dbReference type="AlphaFoldDB" id="A0A814CZQ9"/>
<feature type="compositionally biased region" description="Basic residues" evidence="1">
    <location>
        <begin position="463"/>
        <end position="473"/>
    </location>
</feature>
<evidence type="ECO:0000313" key="6">
    <source>
        <dbReference type="Proteomes" id="UP000663852"/>
    </source>
</evidence>